<gene>
    <name evidence="1" type="ordered locus">PCC7424_2642</name>
</gene>
<dbReference type="Proteomes" id="UP000002384">
    <property type="component" value="Chromosome"/>
</dbReference>
<name>B7KKT7_GLOC7</name>
<evidence type="ECO:0000313" key="1">
    <source>
        <dbReference type="EMBL" id="ACK71056.1"/>
    </source>
</evidence>
<reference evidence="2" key="1">
    <citation type="journal article" date="2011" name="MBio">
        <title>Novel metabolic attributes of the genus Cyanothece, comprising a group of unicellular nitrogen-fixing Cyanobacteria.</title>
        <authorList>
            <person name="Bandyopadhyay A."/>
            <person name="Elvitigala T."/>
            <person name="Welsh E."/>
            <person name="Stockel J."/>
            <person name="Liberton M."/>
            <person name="Min H."/>
            <person name="Sherman L.A."/>
            <person name="Pakrasi H.B."/>
        </authorList>
    </citation>
    <scope>NUCLEOTIDE SEQUENCE [LARGE SCALE GENOMIC DNA]</scope>
    <source>
        <strain evidence="2">PCC 7424</strain>
    </source>
</reference>
<dbReference type="KEGG" id="cyc:PCC7424_2642"/>
<organism evidence="1 2">
    <name type="scientific">Gloeothece citriformis (strain PCC 7424)</name>
    <name type="common">Cyanothece sp. (strain PCC 7424)</name>
    <dbReference type="NCBI Taxonomy" id="65393"/>
    <lineage>
        <taxon>Bacteria</taxon>
        <taxon>Bacillati</taxon>
        <taxon>Cyanobacteriota</taxon>
        <taxon>Cyanophyceae</taxon>
        <taxon>Oscillatoriophycideae</taxon>
        <taxon>Chroococcales</taxon>
        <taxon>Aphanothecaceae</taxon>
        <taxon>Gloeothece</taxon>
        <taxon>Gloeothece citriformis</taxon>
    </lineage>
</organism>
<accession>B7KKT7</accession>
<dbReference type="HOGENOM" id="CLU_212582_0_0_3"/>
<dbReference type="EMBL" id="CP001291">
    <property type="protein sequence ID" value="ACK71056.1"/>
    <property type="molecule type" value="Genomic_DNA"/>
</dbReference>
<dbReference type="STRING" id="65393.PCC7424_2642"/>
<proteinExistence type="predicted"/>
<sequence>MINKKRQDIIINAASAHRESLRKNLQHRLEVARAEGNQALIHQLEKEAAYLNLN</sequence>
<dbReference type="AlphaFoldDB" id="B7KKT7"/>
<dbReference type="RefSeq" id="WP_015954657.1">
    <property type="nucleotide sequence ID" value="NC_011729.1"/>
</dbReference>
<keyword evidence="2" id="KW-1185">Reference proteome</keyword>
<evidence type="ECO:0000313" key="2">
    <source>
        <dbReference type="Proteomes" id="UP000002384"/>
    </source>
</evidence>
<protein>
    <submittedName>
        <fullName evidence="1">Uncharacterized protein</fullName>
    </submittedName>
</protein>
<dbReference type="eggNOG" id="ENOG50339WV">
    <property type="taxonomic scope" value="Bacteria"/>
</dbReference>